<comment type="caution">
    <text evidence="2">The sequence shown here is derived from an EMBL/GenBank/DDBJ whole genome shotgun (WGS) entry which is preliminary data.</text>
</comment>
<keyword evidence="3" id="KW-1185">Reference proteome</keyword>
<name>A0A395S814_9HYPO</name>
<organism evidence="2 3">
    <name type="scientific">Fusarium longipes</name>
    <dbReference type="NCBI Taxonomy" id="694270"/>
    <lineage>
        <taxon>Eukaryota</taxon>
        <taxon>Fungi</taxon>
        <taxon>Dikarya</taxon>
        <taxon>Ascomycota</taxon>
        <taxon>Pezizomycotina</taxon>
        <taxon>Sordariomycetes</taxon>
        <taxon>Hypocreomycetidae</taxon>
        <taxon>Hypocreales</taxon>
        <taxon>Nectriaceae</taxon>
        <taxon>Fusarium</taxon>
    </lineage>
</organism>
<proteinExistence type="predicted"/>
<evidence type="ECO:0000256" key="1">
    <source>
        <dbReference type="SAM" id="MobiDB-lite"/>
    </source>
</evidence>
<dbReference type="EMBL" id="PXOG01000191">
    <property type="protein sequence ID" value="RGP68553.1"/>
    <property type="molecule type" value="Genomic_DNA"/>
</dbReference>
<protein>
    <submittedName>
        <fullName evidence="2">Uncharacterized protein</fullName>
    </submittedName>
</protein>
<accession>A0A395S814</accession>
<sequence length="216" mass="24786">MIGLSPLAATFDLRFRHAWQLCYDDKREEAETAAAALLLEPRLGRFHQAGMHLLLAMSPDDYVEHASEAVRLYTEIGNRQDMTDFKKTHLEKLLKDANHLLNKAREDQTRIDREVQKILASGITMDELHDIQIKEMNQRLDAEDADEATAEGADMESQDATGMTEDSQMTGIGSERTESQRTDSRRTMTGHIDDDEPLPEIFRYSKKDFYTLYFVQ</sequence>
<feature type="region of interest" description="Disordered" evidence="1">
    <location>
        <begin position="140"/>
        <end position="197"/>
    </location>
</feature>
<dbReference type="AlphaFoldDB" id="A0A395S814"/>
<dbReference type="OrthoDB" id="4837680at2759"/>
<reference evidence="2 3" key="1">
    <citation type="journal article" date="2018" name="PLoS Pathog.">
        <title>Evolution of structural diversity of trichothecenes, a family of toxins produced by plant pathogenic and entomopathogenic fungi.</title>
        <authorList>
            <person name="Proctor R.H."/>
            <person name="McCormick S.P."/>
            <person name="Kim H.S."/>
            <person name="Cardoza R.E."/>
            <person name="Stanley A.M."/>
            <person name="Lindo L."/>
            <person name="Kelly A."/>
            <person name="Brown D.W."/>
            <person name="Lee T."/>
            <person name="Vaughan M.M."/>
            <person name="Alexander N.J."/>
            <person name="Busman M."/>
            <person name="Gutierrez S."/>
        </authorList>
    </citation>
    <scope>NUCLEOTIDE SEQUENCE [LARGE SCALE GENOMIC DNA]</scope>
    <source>
        <strain evidence="2 3">NRRL 20695</strain>
    </source>
</reference>
<dbReference type="Proteomes" id="UP000266234">
    <property type="component" value="Unassembled WGS sequence"/>
</dbReference>
<feature type="compositionally biased region" description="Polar residues" evidence="1">
    <location>
        <begin position="158"/>
        <end position="171"/>
    </location>
</feature>
<feature type="compositionally biased region" description="Acidic residues" evidence="1">
    <location>
        <begin position="143"/>
        <end position="157"/>
    </location>
</feature>
<feature type="compositionally biased region" description="Basic and acidic residues" evidence="1">
    <location>
        <begin position="175"/>
        <end position="186"/>
    </location>
</feature>
<evidence type="ECO:0000313" key="2">
    <source>
        <dbReference type="EMBL" id="RGP68553.1"/>
    </source>
</evidence>
<gene>
    <name evidence="2" type="ORF">FLONG3_8112</name>
</gene>
<evidence type="ECO:0000313" key="3">
    <source>
        <dbReference type="Proteomes" id="UP000266234"/>
    </source>
</evidence>